<feature type="transmembrane region" description="Helical" evidence="1">
    <location>
        <begin position="52"/>
        <end position="70"/>
    </location>
</feature>
<dbReference type="Pfam" id="PF14145">
    <property type="entry name" value="YrhK"/>
    <property type="match status" value="1"/>
</dbReference>
<reference evidence="3 4" key="1">
    <citation type="submission" date="2017-03" db="EMBL/GenBank/DDBJ databases">
        <authorList>
            <person name="Afonso C.L."/>
            <person name="Miller P.J."/>
            <person name="Scott M.A."/>
            <person name="Spackman E."/>
            <person name="Goraichik I."/>
            <person name="Dimitrov K.M."/>
            <person name="Suarez D.L."/>
            <person name="Swayne D.E."/>
        </authorList>
    </citation>
    <scope>NUCLEOTIDE SEQUENCE [LARGE SCALE GENOMIC DNA]</scope>
    <source>
        <strain evidence="3 4">CECT 7023</strain>
    </source>
</reference>
<keyword evidence="4" id="KW-1185">Reference proteome</keyword>
<sequence length="94" mass="10621">MGLFDLRNGNRSERSQRIYAAFELAHTIIDFLAAIAFLVGSILFFWKAYEVIAIWFFVVGSVCFAVKPSLRLARELKLASIGDSVDLAQRYDNS</sequence>
<keyword evidence="1" id="KW-1133">Transmembrane helix</keyword>
<evidence type="ECO:0000313" key="4">
    <source>
        <dbReference type="Proteomes" id="UP000193900"/>
    </source>
</evidence>
<protein>
    <recommendedName>
        <fullName evidence="2">YrhK domain-containing protein</fullName>
    </recommendedName>
</protein>
<organism evidence="3 4">
    <name type="scientific">Roseisalinus antarcticus</name>
    <dbReference type="NCBI Taxonomy" id="254357"/>
    <lineage>
        <taxon>Bacteria</taxon>
        <taxon>Pseudomonadati</taxon>
        <taxon>Pseudomonadota</taxon>
        <taxon>Alphaproteobacteria</taxon>
        <taxon>Rhodobacterales</taxon>
        <taxon>Roseobacteraceae</taxon>
        <taxon>Roseisalinus</taxon>
    </lineage>
</organism>
<dbReference type="EMBL" id="FWFZ01000002">
    <property type="protein sequence ID" value="SLN22174.1"/>
    <property type="molecule type" value="Genomic_DNA"/>
</dbReference>
<proteinExistence type="predicted"/>
<keyword evidence="1" id="KW-0812">Transmembrane</keyword>
<evidence type="ECO:0000313" key="3">
    <source>
        <dbReference type="EMBL" id="SLN22174.1"/>
    </source>
</evidence>
<gene>
    <name evidence="3" type="ORF">ROA7023_00618</name>
</gene>
<dbReference type="AlphaFoldDB" id="A0A1Y5RQM9"/>
<dbReference type="OrthoDB" id="5862062at2"/>
<dbReference type="Proteomes" id="UP000193900">
    <property type="component" value="Unassembled WGS sequence"/>
</dbReference>
<dbReference type="RefSeq" id="WP_085877536.1">
    <property type="nucleotide sequence ID" value="NZ_FWFZ01000002.1"/>
</dbReference>
<evidence type="ECO:0000259" key="2">
    <source>
        <dbReference type="Pfam" id="PF14145"/>
    </source>
</evidence>
<dbReference type="InterPro" id="IPR025424">
    <property type="entry name" value="YrhK_domain"/>
</dbReference>
<feature type="domain" description="YrhK" evidence="2">
    <location>
        <begin position="22"/>
        <end position="75"/>
    </location>
</feature>
<feature type="transmembrane region" description="Helical" evidence="1">
    <location>
        <begin position="21"/>
        <end position="46"/>
    </location>
</feature>
<evidence type="ECO:0000256" key="1">
    <source>
        <dbReference type="SAM" id="Phobius"/>
    </source>
</evidence>
<name>A0A1Y5RQM9_9RHOB</name>
<accession>A0A1Y5RQM9</accession>
<keyword evidence="1" id="KW-0472">Membrane</keyword>